<feature type="transmembrane region" description="Helical" evidence="1">
    <location>
        <begin position="37"/>
        <end position="56"/>
    </location>
</feature>
<keyword evidence="1" id="KW-1133">Transmembrane helix</keyword>
<name>A0A0C6EXH5_STAAU</name>
<organism evidence="2">
    <name type="scientific">Staphylococcus aureus</name>
    <dbReference type="NCBI Taxonomy" id="1280"/>
    <lineage>
        <taxon>Bacteria</taxon>
        <taxon>Bacillati</taxon>
        <taxon>Bacillota</taxon>
        <taxon>Bacilli</taxon>
        <taxon>Bacillales</taxon>
        <taxon>Staphylococcaceae</taxon>
        <taxon>Staphylococcus</taxon>
    </lineage>
</organism>
<sequence length="69" mass="8727">MDAYDYSYVIYFEFDYFLDIYKNKRCRSFNNFHIKLTFFNTLLFTYTVLFMNTFILSRKLKPPFYGWFF</sequence>
<proteinExistence type="predicted"/>
<protein>
    <submittedName>
        <fullName evidence="2">Uncharacterized protein</fullName>
    </submittedName>
</protein>
<dbReference type="EMBL" id="AB983236">
    <property type="protein sequence ID" value="BAQ35610.1"/>
    <property type="molecule type" value="Genomic_DNA"/>
</dbReference>
<keyword evidence="1" id="KW-0472">Membrane</keyword>
<keyword evidence="1" id="KW-0812">Transmembrane</keyword>
<evidence type="ECO:0000256" key="1">
    <source>
        <dbReference type="SAM" id="Phobius"/>
    </source>
</evidence>
<accession>A0A0C6EXH5</accession>
<reference evidence="2" key="1">
    <citation type="submission" date="2014-08" db="EMBL/GenBank/DDBJ databases">
        <title>Comparative genomics of MRSA.</title>
        <authorList>
            <person name="Yamamoto T."/>
        </authorList>
    </citation>
    <scope>NUCLEOTIDE SEQUENCE</scope>
    <source>
        <strain evidence="2">OC3</strain>
    </source>
</reference>
<dbReference type="AlphaFoldDB" id="A0A0C6EXH5"/>
<evidence type="ECO:0000313" key="2">
    <source>
        <dbReference type="EMBL" id="BAQ35610.1"/>
    </source>
</evidence>